<dbReference type="Proteomes" id="UP000467700">
    <property type="component" value="Unassembled WGS sequence"/>
</dbReference>
<feature type="transmembrane region" description="Helical" evidence="1">
    <location>
        <begin position="132"/>
        <end position="153"/>
    </location>
</feature>
<evidence type="ECO:0000313" key="2">
    <source>
        <dbReference type="EMBL" id="CAA7263978.1"/>
    </source>
</evidence>
<evidence type="ECO:0000256" key="1">
    <source>
        <dbReference type="SAM" id="Phobius"/>
    </source>
</evidence>
<protein>
    <recommendedName>
        <fullName evidence="4">MARVEL domain-containing protein</fullName>
    </recommendedName>
</protein>
<feature type="transmembrane region" description="Helical" evidence="1">
    <location>
        <begin position="53"/>
        <end position="75"/>
    </location>
</feature>
<evidence type="ECO:0008006" key="4">
    <source>
        <dbReference type="Google" id="ProtNLM"/>
    </source>
</evidence>
<keyword evidence="1" id="KW-1133">Transmembrane helix</keyword>
<comment type="caution">
    <text evidence="2">The sequence shown here is derived from an EMBL/GenBank/DDBJ whole genome shotgun (WGS) entry which is preliminary data.</text>
</comment>
<organism evidence="2 3">
    <name type="scientific">Cyclocybe aegerita</name>
    <name type="common">Black poplar mushroom</name>
    <name type="synonym">Agrocybe aegerita</name>
    <dbReference type="NCBI Taxonomy" id="1973307"/>
    <lineage>
        <taxon>Eukaryota</taxon>
        <taxon>Fungi</taxon>
        <taxon>Dikarya</taxon>
        <taxon>Basidiomycota</taxon>
        <taxon>Agaricomycotina</taxon>
        <taxon>Agaricomycetes</taxon>
        <taxon>Agaricomycetidae</taxon>
        <taxon>Agaricales</taxon>
        <taxon>Agaricineae</taxon>
        <taxon>Bolbitiaceae</taxon>
        <taxon>Cyclocybe</taxon>
    </lineage>
</organism>
<gene>
    <name evidence="2" type="ORF">AAE3_LOCUS6205</name>
</gene>
<proteinExistence type="predicted"/>
<name>A0A8S0X1A6_CYCAE</name>
<dbReference type="AlphaFoldDB" id="A0A8S0X1A6"/>
<dbReference type="EMBL" id="CACVBS010000042">
    <property type="protein sequence ID" value="CAA7263978.1"/>
    <property type="molecule type" value="Genomic_DNA"/>
</dbReference>
<reference evidence="2 3" key="1">
    <citation type="submission" date="2020-01" db="EMBL/GenBank/DDBJ databases">
        <authorList>
            <person name="Gupta K D."/>
        </authorList>
    </citation>
    <scope>NUCLEOTIDE SEQUENCE [LARGE SCALE GENOMIC DNA]</scope>
</reference>
<accession>A0A8S0X1A6</accession>
<sequence length="180" mass="20200">MPFDLPILRIGLYGALTLFSFILFCLCAARLNYTTHLPPSDTLNGGRPFYDPVVVELLVSTLMTMPWSLFIIYSIHTRYENKYVSTFLSEIIGLAILWLFWIAGAAVATNIWGDLTFCQQFAACQILSALLAFAWLGWIILTALLGIALLFAFANSALTEPLHGRWNPRESQYVDNVSRA</sequence>
<evidence type="ECO:0000313" key="3">
    <source>
        <dbReference type="Proteomes" id="UP000467700"/>
    </source>
</evidence>
<dbReference type="OrthoDB" id="2501127at2759"/>
<keyword evidence="1" id="KW-0472">Membrane</keyword>
<feature type="transmembrane region" description="Helical" evidence="1">
    <location>
        <begin position="12"/>
        <end position="33"/>
    </location>
</feature>
<keyword evidence="3" id="KW-1185">Reference proteome</keyword>
<keyword evidence="1" id="KW-0812">Transmembrane</keyword>
<feature type="transmembrane region" description="Helical" evidence="1">
    <location>
        <begin position="87"/>
        <end position="112"/>
    </location>
</feature>